<dbReference type="RefSeq" id="WP_145145015.1">
    <property type="nucleotide sequence ID" value="NZ_VLKY01000016.1"/>
</dbReference>
<sequence>MTKLSKFYSLLALSLLAACHSESASLPISKSLSPTKVEQIAKKVDSKYPNLTAPEKADILAVVVRSVDEMVFIEGGDFQMGDFGWACDFNPQDNCSWPCGMTEEQLCNISIESDAPTHPVKLSSYYLASKKTTLHAFDLFRKIQGKPVFDSEQRKDPYFKDYFAPDVPAPTRYWQEAKDYCNWIGDLTGYPVDLPTEAQWEYAARNRGKHILYPTSNGNLNFGENYPPEHESGNFKVFPVGSFSPSPLGLYEMSAVATEWVNDWYSKDYYQESPVLDPQGPSNGQTKVSRGSNAVETPWLSANTVLRRSMNLDLKRYSNLNSFRCAIQQSSTLE</sequence>
<dbReference type="PROSITE" id="PS51257">
    <property type="entry name" value="PROKAR_LIPOPROTEIN"/>
    <property type="match status" value="1"/>
</dbReference>
<name>A0A562PZY9_9PSED</name>
<organism evidence="3 4">
    <name type="scientific">Pseudomonas duriflava</name>
    <dbReference type="NCBI Taxonomy" id="459528"/>
    <lineage>
        <taxon>Bacteria</taxon>
        <taxon>Pseudomonadati</taxon>
        <taxon>Pseudomonadota</taxon>
        <taxon>Gammaproteobacteria</taxon>
        <taxon>Pseudomonadales</taxon>
        <taxon>Pseudomonadaceae</taxon>
        <taxon>Pseudomonas</taxon>
    </lineage>
</organism>
<dbReference type="InterPro" id="IPR016187">
    <property type="entry name" value="CTDL_fold"/>
</dbReference>
<dbReference type="AlphaFoldDB" id="A0A562PZY9"/>
<dbReference type="Proteomes" id="UP000316905">
    <property type="component" value="Unassembled WGS sequence"/>
</dbReference>
<dbReference type="Gene3D" id="3.90.1580.10">
    <property type="entry name" value="paralog of FGE (formylglycine-generating enzyme)"/>
    <property type="match status" value="1"/>
</dbReference>
<reference evidence="3 4" key="1">
    <citation type="journal article" date="2015" name="Stand. Genomic Sci.">
        <title>Genomic Encyclopedia of Bacterial and Archaeal Type Strains, Phase III: the genomes of soil and plant-associated and newly described type strains.</title>
        <authorList>
            <person name="Whitman W.B."/>
            <person name="Woyke T."/>
            <person name="Klenk H.P."/>
            <person name="Zhou Y."/>
            <person name="Lilburn T.G."/>
            <person name="Beck B.J."/>
            <person name="De Vos P."/>
            <person name="Vandamme P."/>
            <person name="Eisen J.A."/>
            <person name="Garrity G."/>
            <person name="Hugenholtz P."/>
            <person name="Kyrpides N.C."/>
        </authorList>
    </citation>
    <scope>NUCLEOTIDE SEQUENCE [LARGE SCALE GENOMIC DNA]</scope>
    <source>
        <strain evidence="3 4">CGMCC 1.6858</strain>
    </source>
</reference>
<feature type="chain" id="PRO_5022038276" evidence="1">
    <location>
        <begin position="25"/>
        <end position="334"/>
    </location>
</feature>
<feature type="signal peptide" evidence="1">
    <location>
        <begin position="1"/>
        <end position="24"/>
    </location>
</feature>
<feature type="domain" description="Sulfatase-modifying factor enzyme-like" evidence="2">
    <location>
        <begin position="67"/>
        <end position="311"/>
    </location>
</feature>
<protein>
    <submittedName>
        <fullName evidence="3">Formylglycine-generating enzyme required for sulfatase activity</fullName>
    </submittedName>
</protein>
<evidence type="ECO:0000313" key="3">
    <source>
        <dbReference type="EMBL" id="TWI49646.1"/>
    </source>
</evidence>
<dbReference type="OrthoDB" id="9768004at2"/>
<evidence type="ECO:0000259" key="2">
    <source>
        <dbReference type="Pfam" id="PF03781"/>
    </source>
</evidence>
<dbReference type="SUPFAM" id="SSF56436">
    <property type="entry name" value="C-type lectin-like"/>
    <property type="match status" value="1"/>
</dbReference>
<evidence type="ECO:0000313" key="4">
    <source>
        <dbReference type="Proteomes" id="UP000316905"/>
    </source>
</evidence>
<dbReference type="GO" id="GO:0120147">
    <property type="term" value="F:formylglycine-generating oxidase activity"/>
    <property type="evidence" value="ECO:0007669"/>
    <property type="project" value="TreeGrafter"/>
</dbReference>
<comment type="caution">
    <text evidence="3">The sequence shown here is derived from an EMBL/GenBank/DDBJ whole genome shotgun (WGS) entry which is preliminary data.</text>
</comment>
<gene>
    <name evidence="3" type="ORF">IQ22_03969</name>
</gene>
<evidence type="ECO:0000256" key="1">
    <source>
        <dbReference type="SAM" id="SignalP"/>
    </source>
</evidence>
<dbReference type="PANTHER" id="PTHR23150">
    <property type="entry name" value="SULFATASE MODIFYING FACTOR 1, 2"/>
    <property type="match status" value="1"/>
</dbReference>
<proteinExistence type="predicted"/>
<dbReference type="PANTHER" id="PTHR23150:SF19">
    <property type="entry name" value="FORMYLGLYCINE-GENERATING ENZYME"/>
    <property type="match status" value="1"/>
</dbReference>
<dbReference type="InterPro" id="IPR042095">
    <property type="entry name" value="SUMF_sf"/>
</dbReference>
<accession>A0A562PZY9</accession>
<dbReference type="InterPro" id="IPR051043">
    <property type="entry name" value="Sulfatase_Mod_Factor_Kinase"/>
</dbReference>
<dbReference type="EMBL" id="VLKY01000016">
    <property type="protein sequence ID" value="TWI49646.1"/>
    <property type="molecule type" value="Genomic_DNA"/>
</dbReference>
<keyword evidence="1" id="KW-0732">Signal</keyword>
<dbReference type="InterPro" id="IPR005532">
    <property type="entry name" value="SUMF_dom"/>
</dbReference>
<dbReference type="Pfam" id="PF03781">
    <property type="entry name" value="FGE-sulfatase"/>
    <property type="match status" value="1"/>
</dbReference>
<keyword evidence="4" id="KW-1185">Reference proteome</keyword>